<accession>A0A0L7KUZ8</accession>
<sequence length="264" mass="29336">PDAGVTLITYTYEPDAGVTLITYTYEPDAGVTLMTYTYEPDAGVTLITYTYEPDAGVTLMTYTYEPDAGVTLITYTYEPDAGVTLITYTYEPDAGVTLITYTYEPDAGVTLITYTYEPGAGVTPIRLHLTHSCAPFATSESLIDAVLDEQLNEEAWSVSSSSQRLARDTLAETLHELVPSHYRRSPSQGRSSGQSSASAQNTPDPSNGGHRTERDTQDSEKHIVERKMSLEEENRQLKESRMCKVCMDSEVKHSKLHCFFHQRN</sequence>
<feature type="non-terminal residue" evidence="2">
    <location>
        <position position="1"/>
    </location>
</feature>
<dbReference type="EMBL" id="JTDY01005356">
    <property type="protein sequence ID" value="KOB67082.1"/>
    <property type="molecule type" value="Genomic_DNA"/>
</dbReference>
<protein>
    <submittedName>
        <fullName evidence="2">Putative inhibitor of apoptosis 2 protein</fullName>
    </submittedName>
</protein>
<gene>
    <name evidence="2" type="ORF">OBRU01_20328</name>
</gene>
<feature type="region of interest" description="Disordered" evidence="1">
    <location>
        <begin position="178"/>
        <end position="239"/>
    </location>
</feature>
<dbReference type="AlphaFoldDB" id="A0A0L7KUZ8"/>
<organism evidence="2 3">
    <name type="scientific">Operophtera brumata</name>
    <name type="common">Winter moth</name>
    <name type="synonym">Phalaena brumata</name>
    <dbReference type="NCBI Taxonomy" id="104452"/>
    <lineage>
        <taxon>Eukaryota</taxon>
        <taxon>Metazoa</taxon>
        <taxon>Ecdysozoa</taxon>
        <taxon>Arthropoda</taxon>
        <taxon>Hexapoda</taxon>
        <taxon>Insecta</taxon>
        <taxon>Pterygota</taxon>
        <taxon>Neoptera</taxon>
        <taxon>Endopterygota</taxon>
        <taxon>Lepidoptera</taxon>
        <taxon>Glossata</taxon>
        <taxon>Ditrysia</taxon>
        <taxon>Geometroidea</taxon>
        <taxon>Geometridae</taxon>
        <taxon>Larentiinae</taxon>
        <taxon>Operophtera</taxon>
    </lineage>
</organism>
<evidence type="ECO:0000256" key="1">
    <source>
        <dbReference type="SAM" id="MobiDB-lite"/>
    </source>
</evidence>
<name>A0A0L7KUZ8_OPEBR</name>
<feature type="compositionally biased region" description="Basic and acidic residues" evidence="1">
    <location>
        <begin position="210"/>
        <end position="239"/>
    </location>
</feature>
<proteinExistence type="predicted"/>
<keyword evidence="3" id="KW-1185">Reference proteome</keyword>
<evidence type="ECO:0000313" key="2">
    <source>
        <dbReference type="EMBL" id="KOB67082.1"/>
    </source>
</evidence>
<dbReference type="Proteomes" id="UP000037510">
    <property type="component" value="Unassembled WGS sequence"/>
</dbReference>
<comment type="caution">
    <text evidence="2">The sequence shown here is derived from an EMBL/GenBank/DDBJ whole genome shotgun (WGS) entry which is preliminary data.</text>
</comment>
<feature type="compositionally biased region" description="Low complexity" evidence="1">
    <location>
        <begin position="185"/>
        <end position="200"/>
    </location>
</feature>
<evidence type="ECO:0000313" key="3">
    <source>
        <dbReference type="Proteomes" id="UP000037510"/>
    </source>
</evidence>
<reference evidence="2 3" key="1">
    <citation type="journal article" date="2015" name="Genome Biol. Evol.">
        <title>The genome of winter moth (Operophtera brumata) provides a genomic perspective on sexual dimorphism and phenology.</title>
        <authorList>
            <person name="Derks M.F."/>
            <person name="Smit S."/>
            <person name="Salis L."/>
            <person name="Schijlen E."/>
            <person name="Bossers A."/>
            <person name="Mateman C."/>
            <person name="Pijl A.S."/>
            <person name="de Ridder D."/>
            <person name="Groenen M.A."/>
            <person name="Visser M.E."/>
            <person name="Megens H.J."/>
        </authorList>
    </citation>
    <scope>NUCLEOTIDE SEQUENCE [LARGE SCALE GENOMIC DNA]</scope>
    <source>
        <strain evidence="2">WM2013NL</strain>
        <tissue evidence="2">Head and thorax</tissue>
    </source>
</reference>